<dbReference type="OrthoDB" id="9789605at2"/>
<sequence>MKLSIQLATIDDLGMLTQTAMLSKQVWGYSQELMYLWKEELTITKENLIKAQVYKCFVEQEYIGFFELRGKGDYVTLEHFWLLPKCINKGFGKEIIKQIKVMSHQLGFKYIEVYADPNANLFYEKMSGVCVKQILTKVPGRMMNIYHLPVVEQQWVDLHTVGLVVVEEGKLLLAYSNNKKAWYLPGGKIDQGEESKVALIREVEEELSLSMNSDRLQYFVHIIAPAYGEKLNIMMQQDCYVYELRDEKIKATNEIGAVKYFSFEDYKKEEVQVPGVLMVFEVLGYTKS</sequence>
<gene>
    <name evidence="5" type="ORF">GJV76_12110</name>
</gene>
<dbReference type="GO" id="GO:0016787">
    <property type="term" value="F:hydrolase activity"/>
    <property type="evidence" value="ECO:0007669"/>
    <property type="project" value="UniProtKB-KW"/>
</dbReference>
<dbReference type="SUPFAM" id="SSF55729">
    <property type="entry name" value="Acyl-CoA N-acyltransferases (Nat)"/>
    <property type="match status" value="1"/>
</dbReference>
<keyword evidence="2" id="KW-0378">Hydrolase</keyword>
<dbReference type="SUPFAM" id="SSF55811">
    <property type="entry name" value="Nudix"/>
    <property type="match status" value="1"/>
</dbReference>
<proteinExistence type="predicted"/>
<dbReference type="AlphaFoldDB" id="A0A6I3LMZ8"/>
<name>A0A6I3LMZ8_9FLAO</name>
<accession>A0A6I3LMZ8</accession>
<dbReference type="Pfam" id="PF00293">
    <property type="entry name" value="NUDIX"/>
    <property type="match status" value="1"/>
</dbReference>
<dbReference type="PANTHER" id="PTHR43046:SF14">
    <property type="entry name" value="MUTT_NUDIX FAMILY PROTEIN"/>
    <property type="match status" value="1"/>
</dbReference>
<dbReference type="CDD" id="cd04690">
    <property type="entry name" value="NUDIX_Hydrolase"/>
    <property type="match status" value="1"/>
</dbReference>
<keyword evidence="5" id="KW-0808">Transferase</keyword>
<dbReference type="InterPro" id="IPR015797">
    <property type="entry name" value="NUDIX_hydrolase-like_dom_sf"/>
</dbReference>
<comment type="caution">
    <text evidence="5">The sequence shown here is derived from an EMBL/GenBank/DDBJ whole genome shotgun (WGS) entry which is preliminary data.</text>
</comment>
<dbReference type="PROSITE" id="PS51462">
    <property type="entry name" value="NUDIX"/>
    <property type="match status" value="1"/>
</dbReference>
<evidence type="ECO:0000313" key="5">
    <source>
        <dbReference type="EMBL" id="MTG98866.1"/>
    </source>
</evidence>
<dbReference type="InterPro" id="IPR000086">
    <property type="entry name" value="NUDIX_hydrolase_dom"/>
</dbReference>
<keyword evidence="6" id="KW-1185">Reference proteome</keyword>
<evidence type="ECO:0000259" key="4">
    <source>
        <dbReference type="PROSITE" id="PS51462"/>
    </source>
</evidence>
<dbReference type="InterPro" id="IPR016181">
    <property type="entry name" value="Acyl_CoA_acyltransferase"/>
</dbReference>
<feature type="domain" description="N-acetyltransferase" evidence="3">
    <location>
        <begin position="3"/>
        <end position="157"/>
    </location>
</feature>
<dbReference type="Gene3D" id="3.40.630.30">
    <property type="match status" value="1"/>
</dbReference>
<organism evidence="5 6">
    <name type="scientific">Myroides albus</name>
    <dbReference type="NCBI Taxonomy" id="2562892"/>
    <lineage>
        <taxon>Bacteria</taxon>
        <taxon>Pseudomonadati</taxon>
        <taxon>Bacteroidota</taxon>
        <taxon>Flavobacteriia</taxon>
        <taxon>Flavobacteriales</taxon>
        <taxon>Flavobacteriaceae</taxon>
        <taxon>Myroides</taxon>
    </lineage>
</organism>
<protein>
    <submittedName>
        <fullName evidence="5">GNAT family N-acetyltransferase</fullName>
    </submittedName>
</protein>
<reference evidence="5 6" key="1">
    <citation type="submission" date="2019-11" db="EMBL/GenBank/DDBJ databases">
        <title>Genome of Strain BIT-d1.</title>
        <authorList>
            <person name="Yang Y."/>
        </authorList>
    </citation>
    <scope>NUCLEOTIDE SEQUENCE [LARGE SCALE GENOMIC DNA]</scope>
    <source>
        <strain evidence="5 6">BIT-d1</strain>
    </source>
</reference>
<dbReference type="Pfam" id="PF13673">
    <property type="entry name" value="Acetyltransf_10"/>
    <property type="match status" value="1"/>
</dbReference>
<comment type="cofactor">
    <cofactor evidence="1">
        <name>Mg(2+)</name>
        <dbReference type="ChEBI" id="CHEBI:18420"/>
    </cofactor>
</comment>
<dbReference type="PROSITE" id="PS51186">
    <property type="entry name" value="GNAT"/>
    <property type="match status" value="1"/>
</dbReference>
<dbReference type="RefSeq" id="WP_155092879.1">
    <property type="nucleotide sequence ID" value="NZ_WMJX01000032.1"/>
</dbReference>
<evidence type="ECO:0000256" key="1">
    <source>
        <dbReference type="ARBA" id="ARBA00001946"/>
    </source>
</evidence>
<evidence type="ECO:0000256" key="2">
    <source>
        <dbReference type="ARBA" id="ARBA00022801"/>
    </source>
</evidence>
<dbReference type="EMBL" id="WMJX01000032">
    <property type="protein sequence ID" value="MTG98866.1"/>
    <property type="molecule type" value="Genomic_DNA"/>
</dbReference>
<dbReference type="PANTHER" id="PTHR43046">
    <property type="entry name" value="GDP-MANNOSE MANNOSYL HYDROLASE"/>
    <property type="match status" value="1"/>
</dbReference>
<dbReference type="Gene3D" id="3.90.79.10">
    <property type="entry name" value="Nucleoside Triphosphate Pyrophosphohydrolase"/>
    <property type="match status" value="1"/>
</dbReference>
<evidence type="ECO:0000259" key="3">
    <source>
        <dbReference type="PROSITE" id="PS51186"/>
    </source>
</evidence>
<dbReference type="InterPro" id="IPR000182">
    <property type="entry name" value="GNAT_dom"/>
</dbReference>
<evidence type="ECO:0000313" key="6">
    <source>
        <dbReference type="Proteomes" id="UP000438760"/>
    </source>
</evidence>
<dbReference type="Proteomes" id="UP000438760">
    <property type="component" value="Unassembled WGS sequence"/>
</dbReference>
<dbReference type="GO" id="GO:0016747">
    <property type="term" value="F:acyltransferase activity, transferring groups other than amino-acyl groups"/>
    <property type="evidence" value="ECO:0007669"/>
    <property type="project" value="InterPro"/>
</dbReference>
<feature type="domain" description="Nudix hydrolase" evidence="4">
    <location>
        <begin position="155"/>
        <end position="284"/>
    </location>
</feature>